<evidence type="ECO:0000256" key="3">
    <source>
        <dbReference type="ARBA" id="ARBA00022448"/>
    </source>
</evidence>
<dbReference type="GO" id="GO:0042626">
    <property type="term" value="F:ATPase-coupled transmembrane transporter activity"/>
    <property type="evidence" value="ECO:0007669"/>
    <property type="project" value="TreeGrafter"/>
</dbReference>
<dbReference type="InterPro" id="IPR003439">
    <property type="entry name" value="ABC_transporter-like_ATP-bd"/>
</dbReference>
<dbReference type="AlphaFoldDB" id="W5XYV4"/>
<dbReference type="PROSITE" id="PS50893">
    <property type="entry name" value="ABC_TRANSPORTER_2"/>
    <property type="match status" value="1"/>
</dbReference>
<keyword evidence="7" id="KW-1278">Translocase</keyword>
<comment type="similarity">
    <text evidence="2 10">Belongs to the ABC transporter superfamily.</text>
</comment>
<evidence type="ECO:0000256" key="1">
    <source>
        <dbReference type="ARBA" id="ARBA00004202"/>
    </source>
</evidence>
<dbReference type="PANTHER" id="PTHR43553">
    <property type="entry name" value="HEAVY METAL TRANSPORTER"/>
    <property type="match status" value="1"/>
</dbReference>
<dbReference type="eggNOG" id="COG1122">
    <property type="taxonomic scope" value="Bacteria"/>
</dbReference>
<dbReference type="SUPFAM" id="SSF52540">
    <property type="entry name" value="P-loop containing nucleoside triphosphate hydrolases"/>
    <property type="match status" value="1"/>
</dbReference>
<feature type="domain" description="ABC transporter" evidence="11">
    <location>
        <begin position="5"/>
        <end position="239"/>
    </location>
</feature>
<dbReference type="PATRIC" id="fig|1224164.3.peg.805"/>
<organism evidence="12 13">
    <name type="scientific">Corynebacterium vitaeruminis DSM 20294</name>
    <dbReference type="NCBI Taxonomy" id="1224164"/>
    <lineage>
        <taxon>Bacteria</taxon>
        <taxon>Bacillati</taxon>
        <taxon>Actinomycetota</taxon>
        <taxon>Actinomycetes</taxon>
        <taxon>Mycobacteriales</taxon>
        <taxon>Corynebacteriaceae</taxon>
        <taxon>Corynebacterium</taxon>
    </lineage>
</organism>
<dbReference type="SMART" id="SM00382">
    <property type="entry name" value="AAA"/>
    <property type="match status" value="1"/>
</dbReference>
<dbReference type="GO" id="GO:0006824">
    <property type="term" value="P:cobalt ion transport"/>
    <property type="evidence" value="ECO:0007669"/>
    <property type="project" value="InterPro"/>
</dbReference>
<evidence type="ECO:0000256" key="9">
    <source>
        <dbReference type="ARBA" id="ARBA00025157"/>
    </source>
</evidence>
<dbReference type="Gene3D" id="3.40.50.300">
    <property type="entry name" value="P-loop containing nucleotide triphosphate hydrolases"/>
    <property type="match status" value="1"/>
</dbReference>
<dbReference type="Pfam" id="PF00005">
    <property type="entry name" value="ABC_tran"/>
    <property type="match status" value="1"/>
</dbReference>
<dbReference type="FunFam" id="3.40.50.300:FF:000224">
    <property type="entry name" value="Energy-coupling factor transporter ATP-binding protein EcfA"/>
    <property type="match status" value="1"/>
</dbReference>
<protein>
    <recommendedName>
        <fullName evidence="10">ABC transporter ATP-binding protein</fullName>
    </recommendedName>
</protein>
<comment type="function">
    <text evidence="10">Part of an ABC transporter complex. Responsible for energy coupling to the transport system.</text>
</comment>
<keyword evidence="13" id="KW-1185">Reference proteome</keyword>
<dbReference type="HOGENOM" id="CLU_000604_1_22_11"/>
<dbReference type="EMBL" id="CP004353">
    <property type="protein sequence ID" value="AHI22201.1"/>
    <property type="molecule type" value="Genomic_DNA"/>
</dbReference>
<evidence type="ECO:0000313" key="12">
    <source>
        <dbReference type="EMBL" id="AHI22201.1"/>
    </source>
</evidence>
<dbReference type="InterPro" id="IPR015856">
    <property type="entry name" value="ABC_transpr_CbiO/EcfA_su"/>
</dbReference>
<evidence type="ECO:0000256" key="6">
    <source>
        <dbReference type="ARBA" id="ARBA00022840"/>
    </source>
</evidence>
<dbReference type="InterPro" id="IPR017871">
    <property type="entry name" value="ABC_transporter-like_CS"/>
</dbReference>
<comment type="subcellular location">
    <subcellularLocation>
        <location evidence="1 10">Cell membrane</location>
        <topology evidence="1 10">Peripheral membrane protein</topology>
    </subcellularLocation>
</comment>
<sequence length="262" mass="28030">MTTVLSARGLEFSHETTAVLKGVDLDVCSGETIALLGRNGAGKSTLFRLLAASWRPGAGSVTLHGEPYAYNRKGRDRVRRAVQLVLQEPDDQIFATTVRADVSYGPVNQGLTEAEVSERVEAALAATGITHLAERVPHHLSFGQRKRVVLAGALAMRPEVLLLDEPTAGLDPTGTREVAASIEKLTNAGTAVVLCTHDVNFAYAVSRTAAILVDGSLVSGPTRDILADHVLMERAGLEVPWAPLVSRALGREVTDTRDLHDR</sequence>
<evidence type="ECO:0000256" key="2">
    <source>
        <dbReference type="ARBA" id="ARBA00005417"/>
    </source>
</evidence>
<keyword evidence="4 10" id="KW-1003">Cell membrane</keyword>
<dbReference type="GO" id="GO:0016887">
    <property type="term" value="F:ATP hydrolysis activity"/>
    <property type="evidence" value="ECO:0007669"/>
    <property type="project" value="InterPro"/>
</dbReference>
<dbReference type="Proteomes" id="UP000019222">
    <property type="component" value="Chromosome"/>
</dbReference>
<evidence type="ECO:0000256" key="10">
    <source>
        <dbReference type="RuleBase" id="RU364103"/>
    </source>
</evidence>
<name>W5XYV4_9CORY</name>
<evidence type="ECO:0000256" key="4">
    <source>
        <dbReference type="ARBA" id="ARBA00022475"/>
    </source>
</evidence>
<keyword evidence="3 10" id="KW-0813">Transport</keyword>
<dbReference type="PROSITE" id="PS00211">
    <property type="entry name" value="ABC_TRANSPORTER_1"/>
    <property type="match status" value="1"/>
</dbReference>
<proteinExistence type="inferred from homology"/>
<comment type="function">
    <text evidence="9">Probably part of an ABC transporter complex. Responsible for energy coupling to the transport system.</text>
</comment>
<dbReference type="InterPro" id="IPR027417">
    <property type="entry name" value="P-loop_NTPase"/>
</dbReference>
<dbReference type="CDD" id="cd03225">
    <property type="entry name" value="ABC_cobalt_CbiO_domain1"/>
    <property type="match status" value="1"/>
</dbReference>
<evidence type="ECO:0000313" key="13">
    <source>
        <dbReference type="Proteomes" id="UP000019222"/>
    </source>
</evidence>
<dbReference type="KEGG" id="cvt:B843_04060"/>
<dbReference type="GO" id="GO:0043190">
    <property type="term" value="C:ATP-binding cassette (ABC) transporter complex"/>
    <property type="evidence" value="ECO:0007669"/>
    <property type="project" value="TreeGrafter"/>
</dbReference>
<evidence type="ECO:0000256" key="7">
    <source>
        <dbReference type="ARBA" id="ARBA00022967"/>
    </source>
</evidence>
<keyword evidence="6 10" id="KW-0067">ATP-binding</keyword>
<gene>
    <name evidence="12" type="ORF">B843_04060</name>
</gene>
<dbReference type="NCBIfam" id="TIGR01166">
    <property type="entry name" value="cbiO"/>
    <property type="match status" value="1"/>
</dbReference>
<dbReference type="InterPro" id="IPR050095">
    <property type="entry name" value="ECF_ABC_transporter_ATP-bd"/>
</dbReference>
<reference evidence="12 13" key="1">
    <citation type="submission" date="2013-02" db="EMBL/GenBank/DDBJ databases">
        <title>The complete genome sequence of Corynebacterium vitaeruminis DSM 20294.</title>
        <authorList>
            <person name="Ruckert C."/>
            <person name="Albersmeier A."/>
            <person name="Kalinowski J."/>
        </authorList>
    </citation>
    <scope>NUCLEOTIDE SEQUENCE [LARGE SCALE GENOMIC DNA]</scope>
    <source>
        <strain evidence="13">ATCC 10234</strain>
    </source>
</reference>
<evidence type="ECO:0000259" key="11">
    <source>
        <dbReference type="PROSITE" id="PS50893"/>
    </source>
</evidence>
<keyword evidence="5 10" id="KW-0547">Nucleotide-binding</keyword>
<dbReference type="STRING" id="1224164.B843_04060"/>
<evidence type="ECO:0000256" key="8">
    <source>
        <dbReference type="ARBA" id="ARBA00023136"/>
    </source>
</evidence>
<dbReference type="PANTHER" id="PTHR43553:SF24">
    <property type="entry name" value="ENERGY-COUPLING FACTOR TRANSPORTER ATP-BINDING PROTEIN ECFA1"/>
    <property type="match status" value="1"/>
</dbReference>
<dbReference type="InterPro" id="IPR003593">
    <property type="entry name" value="AAA+_ATPase"/>
</dbReference>
<dbReference type="GO" id="GO:0005524">
    <property type="term" value="F:ATP binding"/>
    <property type="evidence" value="ECO:0007669"/>
    <property type="project" value="UniProtKB-UniRule"/>
</dbReference>
<accession>W5XYV4</accession>
<keyword evidence="8 10" id="KW-0472">Membrane</keyword>
<dbReference type="InterPro" id="IPR005876">
    <property type="entry name" value="Co_trans_ATP-bd"/>
</dbReference>
<evidence type="ECO:0000256" key="5">
    <source>
        <dbReference type="ARBA" id="ARBA00022741"/>
    </source>
</evidence>